<reference evidence="2 3" key="1">
    <citation type="submission" date="2020-02" db="EMBL/GenBank/DDBJ databases">
        <title>Complete Genome Sequence of Halomonas meridiana strain BAA-801, Isolated from Deep Sea Thermal Vent.</title>
        <authorList>
            <person name="Takahashi Y."/>
            <person name="Takahashi H."/>
            <person name="Galipon J."/>
            <person name="Arakawa K."/>
        </authorList>
    </citation>
    <scope>NUCLEOTIDE SEQUENCE [LARGE SCALE GENOMIC DNA]</scope>
    <source>
        <strain evidence="2 3">Slthf1</strain>
    </source>
</reference>
<dbReference type="PANTHER" id="PTHR30093">
    <property type="entry name" value="GENERAL SECRETION PATHWAY PROTEIN G"/>
    <property type="match status" value="1"/>
</dbReference>
<sequence length="137" mass="15418">MSYVFERRAGDVSKHQRGFTLIELLIAVVIIGIIASIAYPSYTRYVERSQRAEAKAVLMETASILERCYTNNYSYENCTAAEQYLDSQSNDLYMFDTIGPSAGSYTVSATSEKSRVKTGCETLELHSNGDRTPRDCW</sequence>
<accession>A0A6F8SZF4</accession>
<name>A0A6F8SZF4_9GAMM</name>
<organism evidence="2 3">
    <name type="scientific">Vreelandella aquamarina</name>
    <dbReference type="NCBI Taxonomy" id="77097"/>
    <lineage>
        <taxon>Bacteria</taxon>
        <taxon>Pseudomonadati</taxon>
        <taxon>Pseudomonadota</taxon>
        <taxon>Gammaproteobacteria</taxon>
        <taxon>Oceanospirillales</taxon>
        <taxon>Halomonadaceae</taxon>
        <taxon>Vreelandella</taxon>
    </lineage>
</organism>
<dbReference type="AlphaFoldDB" id="A0A6F8SZF4"/>
<feature type="transmembrane region" description="Helical" evidence="1">
    <location>
        <begin position="21"/>
        <end position="42"/>
    </location>
</feature>
<dbReference type="EMBL" id="AP022821">
    <property type="protein sequence ID" value="BCA93096.1"/>
    <property type="molecule type" value="Genomic_DNA"/>
</dbReference>
<dbReference type="InterPro" id="IPR031982">
    <property type="entry name" value="PilE-like"/>
</dbReference>
<dbReference type="Gene3D" id="3.30.700.10">
    <property type="entry name" value="Glycoprotein, Type 4 Pilin"/>
    <property type="match status" value="1"/>
</dbReference>
<dbReference type="Proteomes" id="UP000503197">
    <property type="component" value="Chromosome"/>
</dbReference>
<evidence type="ECO:0000313" key="2">
    <source>
        <dbReference type="EMBL" id="BCA93096.1"/>
    </source>
</evidence>
<dbReference type="GO" id="GO:0043683">
    <property type="term" value="P:type IV pilus assembly"/>
    <property type="evidence" value="ECO:0007669"/>
    <property type="project" value="InterPro"/>
</dbReference>
<dbReference type="RefSeq" id="WP_228219848.1">
    <property type="nucleotide sequence ID" value="NZ_JAINWP010000053.1"/>
</dbReference>
<evidence type="ECO:0000313" key="3">
    <source>
        <dbReference type="Proteomes" id="UP000503197"/>
    </source>
</evidence>
<proteinExistence type="predicted"/>
<dbReference type="InterPro" id="IPR012902">
    <property type="entry name" value="N_methyl_site"/>
</dbReference>
<dbReference type="NCBIfam" id="TIGR02532">
    <property type="entry name" value="IV_pilin_GFxxxE"/>
    <property type="match status" value="1"/>
</dbReference>
<gene>
    <name evidence="2" type="primary">pilE3</name>
    <name evidence="2" type="ORF">HMSLTHF_28710</name>
</gene>
<evidence type="ECO:0000256" key="1">
    <source>
        <dbReference type="SAM" id="Phobius"/>
    </source>
</evidence>
<dbReference type="SUPFAM" id="SSF54523">
    <property type="entry name" value="Pili subunits"/>
    <property type="match status" value="1"/>
</dbReference>
<keyword evidence="1" id="KW-0472">Membrane</keyword>
<dbReference type="PROSITE" id="PS00409">
    <property type="entry name" value="PROKAR_NTER_METHYL"/>
    <property type="match status" value="1"/>
</dbReference>
<keyword evidence="1" id="KW-1133">Transmembrane helix</keyword>
<dbReference type="Pfam" id="PF16732">
    <property type="entry name" value="ComP_DUS"/>
    <property type="match status" value="1"/>
</dbReference>
<dbReference type="PANTHER" id="PTHR30093:SF47">
    <property type="entry name" value="TYPE IV PILUS NON-CORE MINOR PILIN PILE"/>
    <property type="match status" value="1"/>
</dbReference>
<protein>
    <submittedName>
        <fullName evidence="2">Type IV pilin</fullName>
    </submittedName>
</protein>
<keyword evidence="1" id="KW-0812">Transmembrane</keyword>
<dbReference type="InterPro" id="IPR045584">
    <property type="entry name" value="Pilin-like"/>
</dbReference>
<dbReference type="Pfam" id="PF07963">
    <property type="entry name" value="N_methyl"/>
    <property type="match status" value="1"/>
</dbReference>